<name>A0A1V1P8D8_9BACT</name>
<protein>
    <submittedName>
        <fullName evidence="1">Uncharacterized protein</fullName>
    </submittedName>
</protein>
<dbReference type="EMBL" id="ATBP01000326">
    <property type="protein sequence ID" value="ETR71070.1"/>
    <property type="molecule type" value="Genomic_DNA"/>
</dbReference>
<sequence>MFPFLKGVYFHHIHYENFGDENLWDDVILLSRFAHYDLIHGLLSGWKKPKDQNNYDGYRYENIFQSFAHGWCKLIRFL</sequence>
<evidence type="ECO:0000313" key="2">
    <source>
        <dbReference type="Proteomes" id="UP000189670"/>
    </source>
</evidence>
<organism evidence="1 2">
    <name type="scientific">Candidatus Magnetoglobus multicellularis str. Araruama</name>
    <dbReference type="NCBI Taxonomy" id="890399"/>
    <lineage>
        <taxon>Bacteria</taxon>
        <taxon>Pseudomonadati</taxon>
        <taxon>Thermodesulfobacteriota</taxon>
        <taxon>Desulfobacteria</taxon>
        <taxon>Desulfobacterales</taxon>
        <taxon>Desulfobacteraceae</taxon>
        <taxon>Candidatus Magnetoglobus</taxon>
    </lineage>
</organism>
<gene>
    <name evidence="1" type="ORF">OMM_08358</name>
</gene>
<proteinExistence type="predicted"/>
<reference evidence="2" key="1">
    <citation type="submission" date="2012-11" db="EMBL/GenBank/DDBJ databases">
        <authorList>
            <person name="Lucero-Rivera Y.E."/>
            <person name="Tovar-Ramirez D."/>
        </authorList>
    </citation>
    <scope>NUCLEOTIDE SEQUENCE [LARGE SCALE GENOMIC DNA]</scope>
    <source>
        <strain evidence="2">Araruama</strain>
    </source>
</reference>
<comment type="caution">
    <text evidence="1">The sequence shown here is derived from an EMBL/GenBank/DDBJ whole genome shotgun (WGS) entry which is preliminary data.</text>
</comment>
<evidence type="ECO:0000313" key="1">
    <source>
        <dbReference type="EMBL" id="ETR71070.1"/>
    </source>
</evidence>
<dbReference type="Proteomes" id="UP000189670">
    <property type="component" value="Unassembled WGS sequence"/>
</dbReference>
<dbReference type="AlphaFoldDB" id="A0A1V1P8D8"/>
<accession>A0A1V1P8D8</accession>